<organism evidence="3">
    <name type="scientific">Fagus sylvatica</name>
    <name type="common">Beechnut</name>
    <dbReference type="NCBI Taxonomy" id="28930"/>
    <lineage>
        <taxon>Eukaryota</taxon>
        <taxon>Viridiplantae</taxon>
        <taxon>Streptophyta</taxon>
        <taxon>Embryophyta</taxon>
        <taxon>Tracheophyta</taxon>
        <taxon>Spermatophyta</taxon>
        <taxon>Magnoliopsida</taxon>
        <taxon>eudicotyledons</taxon>
        <taxon>Gunneridae</taxon>
        <taxon>Pentapetalae</taxon>
        <taxon>rosids</taxon>
        <taxon>fabids</taxon>
        <taxon>Fagales</taxon>
        <taxon>Fagaceae</taxon>
        <taxon>Fagus</taxon>
    </lineage>
</organism>
<accession>A0A2N9HWE5</accession>
<feature type="compositionally biased region" description="Basic and acidic residues" evidence="1">
    <location>
        <begin position="7"/>
        <end position="20"/>
    </location>
</feature>
<protein>
    <submittedName>
        <fullName evidence="3">Uncharacterized protein</fullName>
    </submittedName>
</protein>
<evidence type="ECO:0000256" key="2">
    <source>
        <dbReference type="SAM" id="Phobius"/>
    </source>
</evidence>
<gene>
    <name evidence="3" type="ORF">FSB_LOCUS46128</name>
</gene>
<feature type="transmembrane region" description="Helical" evidence="2">
    <location>
        <begin position="282"/>
        <end position="303"/>
    </location>
</feature>
<dbReference type="SUPFAM" id="SSF101447">
    <property type="entry name" value="Formin homology 2 domain (FH2 domain)"/>
    <property type="match status" value="1"/>
</dbReference>
<keyword evidence="2" id="KW-1133">Transmembrane helix</keyword>
<keyword evidence="2" id="KW-0812">Transmembrane</keyword>
<dbReference type="PANTHER" id="PTHR35469">
    <property type="entry name" value="TRANSMEMBRANE PROTEIN"/>
    <property type="match status" value="1"/>
</dbReference>
<evidence type="ECO:0000256" key="1">
    <source>
        <dbReference type="SAM" id="MobiDB-lite"/>
    </source>
</evidence>
<feature type="transmembrane region" description="Helical" evidence="2">
    <location>
        <begin position="226"/>
        <end position="243"/>
    </location>
</feature>
<keyword evidence="2" id="KW-0472">Membrane</keyword>
<sequence length="304" mass="33655">MASNNNSREERRRRIIERGSHRMALITGHANPLLSSSSSPPPPPPPPPPPSPSSSSSTLHHVPHTQPSLFSHLHHASFPDHQINTSPEGKDDASDSTFLKHEISDDISGGIDFEIGSQGETQLNKCVTSIEAIQTPLDDSIKVQPSLGTSMVQRTSTDREPHQKLRRHQPKLFTSKQLNSCIIASETTRIICVLIIAFLVVLSYVDYPLFGRNIVKSESVVASRPLYILLLTDITIVLARLHLENRRDSEEAEEEKVASLEDGHSWTKAEKVLERGLVVYQAIRAIFIDCSVYLVIVICGLSLV</sequence>
<feature type="transmembrane region" description="Helical" evidence="2">
    <location>
        <begin position="187"/>
        <end position="205"/>
    </location>
</feature>
<feature type="region of interest" description="Disordered" evidence="1">
    <location>
        <begin position="1"/>
        <end position="64"/>
    </location>
</feature>
<proteinExistence type="predicted"/>
<feature type="compositionally biased region" description="Pro residues" evidence="1">
    <location>
        <begin position="39"/>
        <end position="52"/>
    </location>
</feature>
<name>A0A2N9HWE5_FAGSY</name>
<reference evidence="3" key="1">
    <citation type="submission" date="2018-02" db="EMBL/GenBank/DDBJ databases">
        <authorList>
            <person name="Cohen D.B."/>
            <person name="Kent A.D."/>
        </authorList>
    </citation>
    <scope>NUCLEOTIDE SEQUENCE</scope>
</reference>
<dbReference type="AlphaFoldDB" id="A0A2N9HWE5"/>
<dbReference type="PANTHER" id="PTHR35469:SF5">
    <property type="entry name" value="TRANSMEMBRANE PROTEIN"/>
    <property type="match status" value="1"/>
</dbReference>
<dbReference type="EMBL" id="OIVN01004585">
    <property type="protein sequence ID" value="SPD18246.1"/>
    <property type="molecule type" value="Genomic_DNA"/>
</dbReference>
<evidence type="ECO:0000313" key="3">
    <source>
        <dbReference type="EMBL" id="SPD18246.1"/>
    </source>
</evidence>